<keyword evidence="3" id="KW-1133">Transmembrane helix</keyword>
<dbReference type="WBParaSite" id="TREG1_131890.5">
    <property type="protein sequence ID" value="TREG1_131890.5"/>
    <property type="gene ID" value="TREG1_131890"/>
</dbReference>
<proteinExistence type="predicted"/>
<evidence type="ECO:0000256" key="3">
    <source>
        <dbReference type="SAM" id="Phobius"/>
    </source>
</evidence>
<dbReference type="InterPro" id="IPR045860">
    <property type="entry name" value="Snake_toxin-like_sf"/>
</dbReference>
<evidence type="ECO:0000256" key="2">
    <source>
        <dbReference type="ARBA" id="ARBA00023157"/>
    </source>
</evidence>
<dbReference type="CDD" id="cd23599">
    <property type="entry name" value="TFP_LU_ECD_Cold"/>
    <property type="match status" value="1"/>
</dbReference>
<evidence type="ECO:0000256" key="4">
    <source>
        <dbReference type="SAM" id="SignalP"/>
    </source>
</evidence>
<dbReference type="SUPFAM" id="SSF57302">
    <property type="entry name" value="Snake toxin-like"/>
    <property type="match status" value="1"/>
</dbReference>
<dbReference type="Gene3D" id="2.10.60.10">
    <property type="entry name" value="CD59"/>
    <property type="match status" value="1"/>
</dbReference>
<keyword evidence="1 4" id="KW-0732">Signal</keyword>
<keyword evidence="3" id="KW-0812">Transmembrane</keyword>
<evidence type="ECO:0008006" key="8">
    <source>
        <dbReference type="Google" id="ProtNLM"/>
    </source>
</evidence>
<keyword evidence="5" id="KW-1185">Reference proteome</keyword>
<dbReference type="WBParaSite" id="TREG1_131890.1">
    <property type="protein sequence ID" value="TREG1_131890.1"/>
    <property type="gene ID" value="TREG1_131890"/>
</dbReference>
<name>A0AA85J6E8_TRIRE</name>
<feature type="transmembrane region" description="Helical" evidence="3">
    <location>
        <begin position="121"/>
        <end position="138"/>
    </location>
</feature>
<feature type="chain" id="PRO_5044704855" description="UPAR/Ly6 domain-containing protein" evidence="4">
    <location>
        <begin position="18"/>
        <end position="141"/>
    </location>
</feature>
<reference evidence="5" key="1">
    <citation type="submission" date="2022-06" db="EMBL/GenBank/DDBJ databases">
        <authorList>
            <person name="Berger JAMES D."/>
            <person name="Berger JAMES D."/>
        </authorList>
    </citation>
    <scope>NUCLEOTIDE SEQUENCE [LARGE SCALE GENOMIC DNA]</scope>
</reference>
<keyword evidence="3" id="KW-0472">Membrane</keyword>
<organism evidence="5 7">
    <name type="scientific">Trichobilharzia regenti</name>
    <name type="common">Nasal bird schistosome</name>
    <dbReference type="NCBI Taxonomy" id="157069"/>
    <lineage>
        <taxon>Eukaryota</taxon>
        <taxon>Metazoa</taxon>
        <taxon>Spiralia</taxon>
        <taxon>Lophotrochozoa</taxon>
        <taxon>Platyhelminthes</taxon>
        <taxon>Trematoda</taxon>
        <taxon>Digenea</taxon>
        <taxon>Strigeidida</taxon>
        <taxon>Schistosomatoidea</taxon>
        <taxon>Schistosomatidae</taxon>
        <taxon>Trichobilharzia</taxon>
    </lineage>
</organism>
<sequence>MTLAIFGLMFSIPLNLALECYVCNYVEGNWNDCVRTVQTCEPLQDTCQSIVQYRTPPFFTVLAERRAFITKACTTTYGCETTSSVISQRCFRSKTRDWICSYCCNTDRCNYYVPGTASRSFPINIVTLIVVFLWYLLWRVL</sequence>
<evidence type="ECO:0000313" key="6">
    <source>
        <dbReference type="WBParaSite" id="TREG1_131890.1"/>
    </source>
</evidence>
<dbReference type="AlphaFoldDB" id="A0AA85J6E8"/>
<dbReference type="PANTHER" id="PTHR10036">
    <property type="entry name" value="CD59 GLYCOPROTEIN"/>
    <property type="match status" value="1"/>
</dbReference>
<dbReference type="Proteomes" id="UP000050795">
    <property type="component" value="Unassembled WGS sequence"/>
</dbReference>
<dbReference type="PANTHER" id="PTHR10036:SF3">
    <property type="entry name" value="PROTEIN SLEEPLESS-RELATED"/>
    <property type="match status" value="1"/>
</dbReference>
<feature type="signal peptide" evidence="4">
    <location>
        <begin position="1"/>
        <end position="17"/>
    </location>
</feature>
<reference evidence="6 7" key="2">
    <citation type="submission" date="2023-11" db="UniProtKB">
        <authorList>
            <consortium name="WormBaseParasite"/>
        </authorList>
    </citation>
    <scope>IDENTIFICATION</scope>
</reference>
<accession>A0AA85J6E8</accession>
<protein>
    <recommendedName>
        <fullName evidence="8">UPAR/Ly6 domain-containing protein</fullName>
    </recommendedName>
</protein>
<evidence type="ECO:0000313" key="7">
    <source>
        <dbReference type="WBParaSite" id="TREG1_131890.5"/>
    </source>
</evidence>
<evidence type="ECO:0000313" key="5">
    <source>
        <dbReference type="Proteomes" id="UP000050795"/>
    </source>
</evidence>
<evidence type="ECO:0000256" key="1">
    <source>
        <dbReference type="ARBA" id="ARBA00022729"/>
    </source>
</evidence>
<keyword evidence="2" id="KW-1015">Disulfide bond</keyword>